<dbReference type="InterPro" id="IPR045324">
    <property type="entry name" value="Small_multidrug_res"/>
</dbReference>
<dbReference type="FunFam" id="1.10.3730.20:FF:000001">
    <property type="entry name" value="Quaternary ammonium compound resistance transporter SugE"/>
    <property type="match status" value="1"/>
</dbReference>
<reference evidence="11 12" key="1">
    <citation type="submission" date="2019-03" db="EMBL/GenBank/DDBJ databases">
        <title>Genomic Encyclopedia of Archaeal and Bacterial Type Strains, Phase II (KMG-II): from individual species to whole genera.</title>
        <authorList>
            <person name="Goeker M."/>
        </authorList>
    </citation>
    <scope>NUCLEOTIDE SEQUENCE [LARGE SCALE GENOMIC DNA]</scope>
    <source>
        <strain evidence="11 12">ATCC 25309</strain>
    </source>
</reference>
<keyword evidence="12" id="KW-1185">Reference proteome</keyword>
<dbReference type="PANTHER" id="PTHR30561">
    <property type="entry name" value="SMR FAMILY PROTON-DEPENDENT DRUG EFFLUX TRANSPORTER SUGE"/>
    <property type="match status" value="1"/>
</dbReference>
<dbReference type="SUPFAM" id="SSF103481">
    <property type="entry name" value="Multidrug resistance efflux transporter EmrE"/>
    <property type="match status" value="1"/>
</dbReference>
<dbReference type="Pfam" id="PF00893">
    <property type="entry name" value="Multi_Drug_Res"/>
    <property type="match status" value="1"/>
</dbReference>
<dbReference type="PANTHER" id="PTHR30561:SF0">
    <property type="entry name" value="GUANIDINIUM EXPORTER"/>
    <property type="match status" value="1"/>
</dbReference>
<gene>
    <name evidence="11" type="ORF">EI77_04673</name>
</gene>
<accession>A0A4R7RLD2</accession>
<dbReference type="OrthoDB" id="21828at2"/>
<evidence type="ECO:0000256" key="9">
    <source>
        <dbReference type="RuleBase" id="RU003942"/>
    </source>
</evidence>
<evidence type="ECO:0000256" key="5">
    <source>
        <dbReference type="ARBA" id="ARBA00022989"/>
    </source>
</evidence>
<evidence type="ECO:0000256" key="8">
    <source>
        <dbReference type="ARBA" id="ARBA00039168"/>
    </source>
</evidence>
<dbReference type="InterPro" id="IPR000390">
    <property type="entry name" value="Small_drug/metabolite_transptr"/>
</dbReference>
<name>A0A4R7RLD2_9BACT</name>
<protein>
    <recommendedName>
        <fullName evidence="8">Guanidinium exporter</fullName>
    </recommendedName>
</protein>
<dbReference type="GO" id="GO:0022857">
    <property type="term" value="F:transmembrane transporter activity"/>
    <property type="evidence" value="ECO:0007669"/>
    <property type="project" value="InterPro"/>
</dbReference>
<sequence>MAWIYLLLAGLTEIAWAVGLKYTHGWTRLWPSLITAGLIITSLLLLSHALKTLPVGTGYAVWTGIGAVGTAIIGIVFFDEPRTAMRLVCIGLILVGIVGLKATSGH</sequence>
<evidence type="ECO:0000256" key="3">
    <source>
        <dbReference type="ARBA" id="ARBA00022475"/>
    </source>
</evidence>
<evidence type="ECO:0000313" key="11">
    <source>
        <dbReference type="EMBL" id="TDU62508.1"/>
    </source>
</evidence>
<keyword evidence="6 10" id="KW-0472">Membrane</keyword>
<dbReference type="EMBL" id="SOCA01000020">
    <property type="protein sequence ID" value="TDU62508.1"/>
    <property type="molecule type" value="Genomic_DNA"/>
</dbReference>
<keyword evidence="4 9" id="KW-0812">Transmembrane</keyword>
<dbReference type="NCBIfam" id="NF008512">
    <property type="entry name" value="PRK11431.1"/>
    <property type="match status" value="1"/>
</dbReference>
<organism evidence="11 12">
    <name type="scientific">Prosthecobacter fusiformis</name>
    <dbReference type="NCBI Taxonomy" id="48464"/>
    <lineage>
        <taxon>Bacteria</taxon>
        <taxon>Pseudomonadati</taxon>
        <taxon>Verrucomicrobiota</taxon>
        <taxon>Verrucomicrobiia</taxon>
        <taxon>Verrucomicrobiales</taxon>
        <taxon>Verrucomicrobiaceae</taxon>
        <taxon>Prosthecobacter</taxon>
    </lineage>
</organism>
<dbReference type="Proteomes" id="UP000295662">
    <property type="component" value="Unassembled WGS sequence"/>
</dbReference>
<proteinExistence type="inferred from homology"/>
<evidence type="ECO:0000256" key="2">
    <source>
        <dbReference type="ARBA" id="ARBA00022448"/>
    </source>
</evidence>
<dbReference type="AlphaFoldDB" id="A0A4R7RLD2"/>
<dbReference type="RefSeq" id="WP_133797613.1">
    <property type="nucleotide sequence ID" value="NZ_SOCA01000020.1"/>
</dbReference>
<comment type="caution">
    <text evidence="11">The sequence shown here is derived from an EMBL/GenBank/DDBJ whole genome shotgun (WGS) entry which is preliminary data.</text>
</comment>
<feature type="transmembrane region" description="Helical" evidence="10">
    <location>
        <begin position="59"/>
        <end position="78"/>
    </location>
</feature>
<evidence type="ECO:0000313" key="12">
    <source>
        <dbReference type="Proteomes" id="UP000295662"/>
    </source>
</evidence>
<feature type="transmembrane region" description="Helical" evidence="10">
    <location>
        <begin position="27"/>
        <end position="47"/>
    </location>
</feature>
<dbReference type="GO" id="GO:1990961">
    <property type="term" value="P:xenobiotic detoxification by transmembrane export across the plasma membrane"/>
    <property type="evidence" value="ECO:0007669"/>
    <property type="project" value="UniProtKB-ARBA"/>
</dbReference>
<comment type="similarity">
    <text evidence="7">Belongs to the drug/metabolite transporter (DMT) superfamily. Small multidrug resistance (SMR) (TC 2.A.7.1) family. Gdx/SugE subfamily.</text>
</comment>
<dbReference type="GO" id="GO:0005886">
    <property type="term" value="C:plasma membrane"/>
    <property type="evidence" value="ECO:0007669"/>
    <property type="project" value="UniProtKB-SubCell"/>
</dbReference>
<evidence type="ECO:0000256" key="1">
    <source>
        <dbReference type="ARBA" id="ARBA00004651"/>
    </source>
</evidence>
<keyword evidence="2" id="KW-0813">Transport</keyword>
<evidence type="ECO:0000256" key="7">
    <source>
        <dbReference type="ARBA" id="ARBA00038151"/>
    </source>
</evidence>
<keyword evidence="5 10" id="KW-1133">Transmembrane helix</keyword>
<dbReference type="Gene3D" id="1.10.3730.20">
    <property type="match status" value="1"/>
</dbReference>
<keyword evidence="3" id="KW-1003">Cell membrane</keyword>
<dbReference type="InterPro" id="IPR037185">
    <property type="entry name" value="EmrE-like"/>
</dbReference>
<feature type="transmembrane region" description="Helical" evidence="10">
    <location>
        <begin position="84"/>
        <end position="103"/>
    </location>
</feature>
<evidence type="ECO:0000256" key="10">
    <source>
        <dbReference type="SAM" id="Phobius"/>
    </source>
</evidence>
<evidence type="ECO:0000256" key="6">
    <source>
        <dbReference type="ARBA" id="ARBA00023136"/>
    </source>
</evidence>
<comment type="subcellular location">
    <subcellularLocation>
        <location evidence="1 9">Cell membrane</location>
        <topology evidence="1 9">Multi-pass membrane protein</topology>
    </subcellularLocation>
</comment>
<evidence type="ECO:0000256" key="4">
    <source>
        <dbReference type="ARBA" id="ARBA00022692"/>
    </source>
</evidence>